<dbReference type="EC" id="2.1.1.-" evidence="4"/>
<dbReference type="STRING" id="568899.SAMN05192534_107127"/>
<evidence type="ECO:0000256" key="4">
    <source>
        <dbReference type="HAMAP-Rule" id="MF_02217"/>
    </source>
</evidence>
<evidence type="ECO:0000313" key="6">
    <source>
        <dbReference type="Proteomes" id="UP000199163"/>
    </source>
</evidence>
<keyword evidence="4" id="KW-0819">tRNA processing</keyword>
<dbReference type="Proteomes" id="UP000199163">
    <property type="component" value="Unassembled WGS sequence"/>
</dbReference>
<gene>
    <name evidence="4" type="primary">trmR</name>
    <name evidence="5" type="ORF">SAMN05192534_107127</name>
</gene>
<dbReference type="EMBL" id="FNDK01000007">
    <property type="protein sequence ID" value="SDH58193.1"/>
    <property type="molecule type" value="Genomic_DNA"/>
</dbReference>
<dbReference type="GO" id="GO:0000287">
    <property type="term" value="F:magnesium ion binding"/>
    <property type="evidence" value="ECO:0007669"/>
    <property type="project" value="UniProtKB-UniRule"/>
</dbReference>
<comment type="catalytic activity">
    <reaction evidence="4">
        <text>5-hydroxyuridine(34) in tRNA + S-adenosyl-L-methionine = 5-methoxyuridine(34) in tRNA + S-adenosyl-L-homocysteine + H(+)</text>
        <dbReference type="Rhea" id="RHEA:60524"/>
        <dbReference type="Rhea" id="RHEA-COMP:13381"/>
        <dbReference type="Rhea" id="RHEA-COMP:15591"/>
        <dbReference type="ChEBI" id="CHEBI:15378"/>
        <dbReference type="ChEBI" id="CHEBI:57856"/>
        <dbReference type="ChEBI" id="CHEBI:59789"/>
        <dbReference type="ChEBI" id="CHEBI:136877"/>
        <dbReference type="ChEBI" id="CHEBI:143860"/>
    </reaction>
</comment>
<dbReference type="GO" id="GO:0008757">
    <property type="term" value="F:S-adenosylmethionine-dependent methyltransferase activity"/>
    <property type="evidence" value="ECO:0007669"/>
    <property type="project" value="TreeGrafter"/>
</dbReference>
<dbReference type="CDD" id="cd02440">
    <property type="entry name" value="AdoMet_MTases"/>
    <property type="match status" value="1"/>
</dbReference>
<keyword evidence="2 4" id="KW-0808">Transferase</keyword>
<evidence type="ECO:0000313" key="5">
    <source>
        <dbReference type="EMBL" id="SDH58193.1"/>
    </source>
</evidence>
<feature type="binding site" evidence="4">
    <location>
        <position position="132"/>
    </location>
    <ligand>
        <name>Mg(2+)</name>
        <dbReference type="ChEBI" id="CHEBI:18420"/>
    </ligand>
</feature>
<comment type="similarity">
    <text evidence="4">Belongs to the class I-like SAM-binding methyltransferase superfamily. Cation-dependent O-methyltransferase family.</text>
</comment>
<protein>
    <recommendedName>
        <fullName evidence="4">tRNA 5-hydroxyuridine methyltransferase</fullName>
        <ecNumber evidence="4">2.1.1.-</ecNumber>
    </recommendedName>
    <alternativeName>
        <fullName evidence="4">ho5U methyltransferase</fullName>
    </alternativeName>
</protein>
<name>A0A1G8DKF7_9BACI</name>
<feature type="binding site" evidence="4">
    <location>
        <begin position="112"/>
        <end position="113"/>
    </location>
    <ligand>
        <name>S-adenosyl-L-methionine</name>
        <dbReference type="ChEBI" id="CHEBI:59789"/>
    </ligand>
</feature>
<keyword evidence="4" id="KW-0479">Metal-binding</keyword>
<dbReference type="InterPro" id="IPR002935">
    <property type="entry name" value="SAM_O-MeTrfase"/>
</dbReference>
<keyword evidence="6" id="KW-1185">Reference proteome</keyword>
<feature type="binding site" evidence="4">
    <location>
        <position position="159"/>
    </location>
    <ligand>
        <name>Mg(2+)</name>
        <dbReference type="ChEBI" id="CHEBI:18420"/>
    </ligand>
</feature>
<evidence type="ECO:0000256" key="3">
    <source>
        <dbReference type="ARBA" id="ARBA00022691"/>
    </source>
</evidence>
<dbReference type="PANTHER" id="PTHR10509:SF14">
    <property type="entry name" value="CAFFEOYL-COA O-METHYLTRANSFERASE 3-RELATED"/>
    <property type="match status" value="1"/>
</dbReference>
<feature type="binding site" evidence="4">
    <location>
        <position position="158"/>
    </location>
    <ligand>
        <name>Mg(2+)</name>
        <dbReference type="ChEBI" id="CHEBI:18420"/>
    </ligand>
</feature>
<proteinExistence type="inferred from homology"/>
<comment type="function">
    <text evidence="4">Catalyzes the methylation of 5-hydroxyuridine (ho5U) to form 5-methoxyuridine (mo5U) at position 34 in tRNAs.</text>
</comment>
<keyword evidence="4" id="KW-0460">Magnesium</keyword>
<feature type="binding site" evidence="4">
    <location>
        <position position="67"/>
    </location>
    <ligand>
        <name>S-adenosyl-L-methionine</name>
        <dbReference type="ChEBI" id="CHEBI:59789"/>
    </ligand>
</feature>
<sequence length="214" mass="24501">MDDRENINSYIRTLHEPLSPLFEEMEKFAEENNIPIMEFESLSVVLELLEIYNSQNILEIGTAIGYSALRMAEALPKAHVVSLEKDPERYSAALDFKSRSKADHRTRFILADALDETVTFDYNMLFDVLFIDAAKGKYHDYFRKYTPFLQKGGLVITDNVLFKGYTVEPEKAPKRIRSMVKKIHSYNTSLAKDPSYRTSFLPVGDGLAISQKLS</sequence>
<feature type="binding site" evidence="4">
    <location>
        <position position="84"/>
    </location>
    <ligand>
        <name>S-adenosyl-L-methionine</name>
        <dbReference type="ChEBI" id="CHEBI:59789"/>
    </ligand>
</feature>
<dbReference type="AlphaFoldDB" id="A0A1G8DKF7"/>
<reference evidence="6" key="1">
    <citation type="submission" date="2016-10" db="EMBL/GenBank/DDBJ databases">
        <authorList>
            <person name="Varghese N."/>
            <person name="Submissions S."/>
        </authorList>
    </citation>
    <scope>NUCLEOTIDE SEQUENCE [LARGE SCALE GENOMIC DNA]</scope>
    <source>
        <strain evidence="6">DSM 21632</strain>
    </source>
</reference>
<dbReference type="RefSeq" id="WP_091272798.1">
    <property type="nucleotide sequence ID" value="NZ_FNDK01000007.1"/>
</dbReference>
<dbReference type="SUPFAM" id="SSF53335">
    <property type="entry name" value="S-adenosyl-L-methionine-dependent methyltransferases"/>
    <property type="match status" value="1"/>
</dbReference>
<comment type="subunit">
    <text evidence="4">Homodimer.</text>
</comment>
<organism evidence="5 6">
    <name type="scientific">Alteribacillus persepolensis</name>
    <dbReference type="NCBI Taxonomy" id="568899"/>
    <lineage>
        <taxon>Bacteria</taxon>
        <taxon>Bacillati</taxon>
        <taxon>Bacillota</taxon>
        <taxon>Bacilli</taxon>
        <taxon>Bacillales</taxon>
        <taxon>Bacillaceae</taxon>
        <taxon>Alteribacillus</taxon>
    </lineage>
</organism>
<dbReference type="GO" id="GO:0016300">
    <property type="term" value="F:tRNA (uridine) methyltransferase activity"/>
    <property type="evidence" value="ECO:0007669"/>
    <property type="project" value="UniProtKB-UniRule"/>
</dbReference>
<feature type="binding site" evidence="4">
    <location>
        <position position="132"/>
    </location>
    <ligand>
        <name>S-adenosyl-L-methionine</name>
        <dbReference type="ChEBI" id="CHEBI:59789"/>
    </ligand>
</feature>
<dbReference type="HAMAP" id="MF_02217">
    <property type="entry name" value="TrmR_methyltr"/>
    <property type="match status" value="1"/>
</dbReference>
<dbReference type="OrthoDB" id="9799672at2"/>
<dbReference type="InterPro" id="IPR029063">
    <property type="entry name" value="SAM-dependent_MTases_sf"/>
</dbReference>
<dbReference type="GO" id="GO:0030488">
    <property type="term" value="P:tRNA methylation"/>
    <property type="evidence" value="ECO:0007669"/>
    <property type="project" value="UniProtKB-UniRule"/>
</dbReference>
<keyword evidence="1 4" id="KW-0489">Methyltransferase</keyword>
<dbReference type="Gene3D" id="3.40.50.150">
    <property type="entry name" value="Vaccinia Virus protein VP39"/>
    <property type="match status" value="1"/>
</dbReference>
<dbReference type="PROSITE" id="PS51682">
    <property type="entry name" value="SAM_OMT_I"/>
    <property type="match status" value="1"/>
</dbReference>
<dbReference type="Pfam" id="PF01596">
    <property type="entry name" value="Methyltransf_3"/>
    <property type="match status" value="1"/>
</dbReference>
<feature type="binding site" evidence="4">
    <location>
        <position position="37"/>
    </location>
    <ligand>
        <name>S-adenosyl-L-methionine</name>
        <dbReference type="ChEBI" id="CHEBI:59789"/>
    </ligand>
</feature>
<dbReference type="InterPro" id="IPR050362">
    <property type="entry name" value="Cation-dep_OMT"/>
</dbReference>
<evidence type="ECO:0000256" key="2">
    <source>
        <dbReference type="ARBA" id="ARBA00022679"/>
    </source>
</evidence>
<dbReference type="InterPro" id="IPR043675">
    <property type="entry name" value="TrmR_methyltr"/>
</dbReference>
<keyword evidence="3 4" id="KW-0949">S-adenosyl-L-methionine</keyword>
<dbReference type="PANTHER" id="PTHR10509">
    <property type="entry name" value="O-METHYLTRANSFERASE-RELATED"/>
    <property type="match status" value="1"/>
</dbReference>
<evidence type="ECO:0000256" key="1">
    <source>
        <dbReference type="ARBA" id="ARBA00022603"/>
    </source>
</evidence>
<accession>A0A1G8DKF7</accession>
<dbReference type="GO" id="GO:0008171">
    <property type="term" value="F:O-methyltransferase activity"/>
    <property type="evidence" value="ECO:0007669"/>
    <property type="project" value="InterPro"/>
</dbReference>